<gene>
    <name evidence="3" type="ORF">BU16DRAFT_544640</name>
</gene>
<dbReference type="InterPro" id="IPR031348">
    <property type="entry name" value="PigL_N"/>
</dbReference>
<dbReference type="AlphaFoldDB" id="A0A6A6QA66"/>
<dbReference type="PROSITE" id="PS50297">
    <property type="entry name" value="ANK_REP_REGION"/>
    <property type="match status" value="1"/>
</dbReference>
<feature type="repeat" description="ANK" evidence="1">
    <location>
        <begin position="354"/>
        <end position="386"/>
    </location>
</feature>
<name>A0A6A6QA66_9PEZI</name>
<dbReference type="PROSITE" id="PS50088">
    <property type="entry name" value="ANK_REPEAT"/>
    <property type="match status" value="1"/>
</dbReference>
<dbReference type="Proteomes" id="UP000799750">
    <property type="component" value="Unassembled WGS sequence"/>
</dbReference>
<accession>A0A6A6QA66</accession>
<sequence length="419" mass="46077">MADPLSAIAGVVGILDVAARTSSQVWKLIEAWRNAPTQILDLSEEIHTSRRVSTQLQTMCDALKGVSESDPFVEILAAQIDTARTICVSLDAILQSIGSTSPDTRRRIRKEKWLQAKSKVADLQSQLARVRSNVMLLLCIQSALRGVQLEVLLRTQHDAVMNLLRPRSPSTLNATVATSTIATFENKEESLEFDSASPGLESFQPGTRVISLATPRRVVCKSSCKCTCHLHRSYNRFHLAGFNKLIRSVKVAYSTPTDNASTHEASCLRATFASFEMSYSFPSWLLNISILTVVTVYHGTPTFGLIFRRRIPLDSATLDQTLFRHVARRDFLGAKAMLALQGGGAQVHDVNSCDGASALHLAMQQGSVAMVKLLLAAGADPLLENDYGCTPVNNAAKWVFNQHHFRTVGKEFKKVLPWS</sequence>
<proteinExistence type="predicted"/>
<dbReference type="InterPro" id="IPR002110">
    <property type="entry name" value="Ankyrin_rpt"/>
</dbReference>
<dbReference type="Gene3D" id="1.25.40.20">
    <property type="entry name" value="Ankyrin repeat-containing domain"/>
    <property type="match status" value="1"/>
</dbReference>
<dbReference type="Pfam" id="PF17111">
    <property type="entry name" value="PigL_N"/>
    <property type="match status" value="1"/>
</dbReference>
<keyword evidence="1" id="KW-0040">ANK repeat</keyword>
<dbReference type="Pfam" id="PF12796">
    <property type="entry name" value="Ank_2"/>
    <property type="match status" value="1"/>
</dbReference>
<evidence type="ECO:0000259" key="2">
    <source>
        <dbReference type="Pfam" id="PF17111"/>
    </source>
</evidence>
<evidence type="ECO:0000313" key="3">
    <source>
        <dbReference type="EMBL" id="KAF2489235.1"/>
    </source>
</evidence>
<protein>
    <recommendedName>
        <fullName evidence="2">Azaphilone pigments biosynthesis cluster protein L N-terminal domain-containing protein</fullName>
    </recommendedName>
</protein>
<reference evidence="3" key="1">
    <citation type="journal article" date="2020" name="Stud. Mycol.">
        <title>101 Dothideomycetes genomes: a test case for predicting lifestyles and emergence of pathogens.</title>
        <authorList>
            <person name="Haridas S."/>
            <person name="Albert R."/>
            <person name="Binder M."/>
            <person name="Bloem J."/>
            <person name="Labutti K."/>
            <person name="Salamov A."/>
            <person name="Andreopoulos B."/>
            <person name="Baker S."/>
            <person name="Barry K."/>
            <person name="Bills G."/>
            <person name="Bluhm B."/>
            <person name="Cannon C."/>
            <person name="Castanera R."/>
            <person name="Culley D."/>
            <person name="Daum C."/>
            <person name="Ezra D."/>
            <person name="Gonzalez J."/>
            <person name="Henrissat B."/>
            <person name="Kuo A."/>
            <person name="Liang C."/>
            <person name="Lipzen A."/>
            <person name="Lutzoni F."/>
            <person name="Magnuson J."/>
            <person name="Mondo S."/>
            <person name="Nolan M."/>
            <person name="Ohm R."/>
            <person name="Pangilinan J."/>
            <person name="Park H.-J."/>
            <person name="Ramirez L."/>
            <person name="Alfaro M."/>
            <person name="Sun H."/>
            <person name="Tritt A."/>
            <person name="Yoshinaga Y."/>
            <person name="Zwiers L.-H."/>
            <person name="Turgeon B."/>
            <person name="Goodwin S."/>
            <person name="Spatafora J."/>
            <person name="Crous P."/>
            <person name="Grigoriev I."/>
        </authorList>
    </citation>
    <scope>NUCLEOTIDE SEQUENCE</scope>
    <source>
        <strain evidence="3">CBS 269.34</strain>
    </source>
</reference>
<dbReference type="OrthoDB" id="539213at2759"/>
<dbReference type="SUPFAM" id="SSF48403">
    <property type="entry name" value="Ankyrin repeat"/>
    <property type="match status" value="1"/>
</dbReference>
<evidence type="ECO:0000256" key="1">
    <source>
        <dbReference type="PROSITE-ProRule" id="PRU00023"/>
    </source>
</evidence>
<organism evidence="3 4">
    <name type="scientific">Lophium mytilinum</name>
    <dbReference type="NCBI Taxonomy" id="390894"/>
    <lineage>
        <taxon>Eukaryota</taxon>
        <taxon>Fungi</taxon>
        <taxon>Dikarya</taxon>
        <taxon>Ascomycota</taxon>
        <taxon>Pezizomycotina</taxon>
        <taxon>Dothideomycetes</taxon>
        <taxon>Pleosporomycetidae</taxon>
        <taxon>Mytilinidiales</taxon>
        <taxon>Mytilinidiaceae</taxon>
        <taxon>Lophium</taxon>
    </lineage>
</organism>
<evidence type="ECO:0000313" key="4">
    <source>
        <dbReference type="Proteomes" id="UP000799750"/>
    </source>
</evidence>
<dbReference type="InterPro" id="IPR036770">
    <property type="entry name" value="Ankyrin_rpt-contain_sf"/>
</dbReference>
<dbReference type="EMBL" id="MU004199">
    <property type="protein sequence ID" value="KAF2489235.1"/>
    <property type="molecule type" value="Genomic_DNA"/>
</dbReference>
<feature type="domain" description="Azaphilone pigments biosynthesis cluster protein L N-terminal" evidence="2">
    <location>
        <begin position="2"/>
        <end position="138"/>
    </location>
</feature>
<dbReference type="SMART" id="SM00248">
    <property type="entry name" value="ANK"/>
    <property type="match status" value="1"/>
</dbReference>
<keyword evidence="4" id="KW-1185">Reference proteome</keyword>